<reference evidence="1" key="1">
    <citation type="submission" date="2022-08" db="EMBL/GenBank/DDBJ databases">
        <authorList>
            <consortium name="DOE Joint Genome Institute"/>
            <person name="Min B."/>
            <person name="Riley R."/>
            <person name="Sierra-Patev S."/>
            <person name="Naranjo-Ortiz M."/>
            <person name="Looney B."/>
            <person name="Konkel Z."/>
            <person name="Slot J.C."/>
            <person name="Sakamoto Y."/>
            <person name="Steenwyk J.L."/>
            <person name="Rokas A."/>
            <person name="Carro J."/>
            <person name="Camarero S."/>
            <person name="Ferreira P."/>
            <person name="Molpeceres G."/>
            <person name="Ruiz-Duenas F.J."/>
            <person name="Serrano A."/>
            <person name="Henrissat B."/>
            <person name="Drula E."/>
            <person name="Hughes K.W."/>
            <person name="Mata J.L."/>
            <person name="Ishikawa N.K."/>
            <person name="Vargas-Isla R."/>
            <person name="Ushijima S."/>
            <person name="Smith C.A."/>
            <person name="Ahrendt S."/>
            <person name="Andreopoulos W."/>
            <person name="He G."/>
            <person name="Labutti K."/>
            <person name="Lipzen A."/>
            <person name="Ng V."/>
            <person name="Sandor L."/>
            <person name="Barry K."/>
            <person name="Martinez A.T."/>
            <person name="Xiao Y."/>
            <person name="Gibbons J.G."/>
            <person name="Terashima K."/>
            <person name="Hibbett D.S."/>
            <person name="Grigoriev I.V."/>
        </authorList>
    </citation>
    <scope>NUCLEOTIDE SEQUENCE</scope>
    <source>
        <strain evidence="1">TFB7829</strain>
    </source>
</reference>
<accession>A0AA38PUV2</accession>
<dbReference type="EMBL" id="MU802098">
    <property type="protein sequence ID" value="KAJ3981725.1"/>
    <property type="molecule type" value="Genomic_DNA"/>
</dbReference>
<dbReference type="SUPFAM" id="SSF53474">
    <property type="entry name" value="alpha/beta-Hydrolases"/>
    <property type="match status" value="1"/>
</dbReference>
<evidence type="ECO:0000313" key="1">
    <source>
        <dbReference type="EMBL" id="KAJ3981725.1"/>
    </source>
</evidence>
<dbReference type="AlphaFoldDB" id="A0AA38PUV2"/>
<organism evidence="1 2">
    <name type="scientific">Lentinula detonsa</name>
    <dbReference type="NCBI Taxonomy" id="2804962"/>
    <lineage>
        <taxon>Eukaryota</taxon>
        <taxon>Fungi</taxon>
        <taxon>Dikarya</taxon>
        <taxon>Basidiomycota</taxon>
        <taxon>Agaricomycotina</taxon>
        <taxon>Agaricomycetes</taxon>
        <taxon>Agaricomycetidae</taxon>
        <taxon>Agaricales</taxon>
        <taxon>Marasmiineae</taxon>
        <taxon>Omphalotaceae</taxon>
        <taxon>Lentinula</taxon>
    </lineage>
</organism>
<comment type="caution">
    <text evidence="1">The sequence shown here is derived from an EMBL/GenBank/DDBJ whole genome shotgun (WGS) entry which is preliminary data.</text>
</comment>
<feature type="non-terminal residue" evidence="1">
    <location>
        <position position="76"/>
    </location>
</feature>
<protein>
    <submittedName>
        <fullName evidence="1">Uncharacterized protein</fullName>
    </submittedName>
</protein>
<evidence type="ECO:0000313" key="2">
    <source>
        <dbReference type="Proteomes" id="UP001163850"/>
    </source>
</evidence>
<dbReference type="Gene3D" id="3.40.50.1820">
    <property type="entry name" value="alpha/beta hydrolase"/>
    <property type="match status" value="1"/>
</dbReference>
<name>A0AA38PUV2_9AGAR</name>
<proteinExistence type="predicted"/>
<sequence>VADLGVLLIPFEQQGCGKSAYCPEETSDTSFWSAQLFLDELRTVLQHLGIRCNHILEVHSWGVILGACHEILLPNG</sequence>
<dbReference type="InterPro" id="IPR029058">
    <property type="entry name" value="AB_hydrolase_fold"/>
</dbReference>
<dbReference type="Proteomes" id="UP001163850">
    <property type="component" value="Unassembled WGS sequence"/>
</dbReference>
<feature type="non-terminal residue" evidence="1">
    <location>
        <position position="1"/>
    </location>
</feature>
<gene>
    <name evidence="1" type="ORF">F5890DRAFT_1380177</name>
</gene>